<dbReference type="SUPFAM" id="SSF88659">
    <property type="entry name" value="Sigma3 and sigma4 domains of RNA polymerase sigma factors"/>
    <property type="match status" value="1"/>
</dbReference>
<dbReference type="GO" id="GO:0016987">
    <property type="term" value="F:sigma factor activity"/>
    <property type="evidence" value="ECO:0007669"/>
    <property type="project" value="UniProtKB-KW"/>
</dbReference>
<evidence type="ECO:0000256" key="4">
    <source>
        <dbReference type="ARBA" id="ARBA00023125"/>
    </source>
</evidence>
<evidence type="ECO:0000256" key="3">
    <source>
        <dbReference type="ARBA" id="ARBA00023082"/>
    </source>
</evidence>
<comment type="similarity">
    <text evidence="1">Belongs to the sigma-70 factor family. ECF subfamily.</text>
</comment>
<dbReference type="InterPro" id="IPR036388">
    <property type="entry name" value="WH-like_DNA-bd_sf"/>
</dbReference>
<dbReference type="InterPro" id="IPR014284">
    <property type="entry name" value="RNA_pol_sigma-70_dom"/>
</dbReference>
<dbReference type="InterPro" id="IPR039425">
    <property type="entry name" value="RNA_pol_sigma-70-like"/>
</dbReference>
<dbReference type="GO" id="GO:0006352">
    <property type="term" value="P:DNA-templated transcription initiation"/>
    <property type="evidence" value="ECO:0007669"/>
    <property type="project" value="InterPro"/>
</dbReference>
<gene>
    <name evidence="9" type="ORF">RBSWK_03974</name>
</gene>
<evidence type="ECO:0000313" key="10">
    <source>
        <dbReference type="Proteomes" id="UP000010959"/>
    </source>
</evidence>
<dbReference type="InterPro" id="IPR007627">
    <property type="entry name" value="RNA_pol_sigma70_r2"/>
</dbReference>
<dbReference type="Pfam" id="PF08281">
    <property type="entry name" value="Sigma70_r4_2"/>
    <property type="match status" value="1"/>
</dbReference>
<evidence type="ECO:0000259" key="7">
    <source>
        <dbReference type="Pfam" id="PF04542"/>
    </source>
</evidence>
<dbReference type="SUPFAM" id="SSF88946">
    <property type="entry name" value="Sigma2 domain of RNA polymerase sigma factors"/>
    <property type="match status" value="1"/>
</dbReference>
<evidence type="ECO:0000256" key="2">
    <source>
        <dbReference type="ARBA" id="ARBA00023015"/>
    </source>
</evidence>
<keyword evidence="3" id="KW-0731">Sigma factor</keyword>
<evidence type="ECO:0000256" key="5">
    <source>
        <dbReference type="ARBA" id="ARBA00023163"/>
    </source>
</evidence>
<keyword evidence="4" id="KW-0238">DNA-binding</keyword>
<keyword evidence="2" id="KW-0805">Transcription regulation</keyword>
<reference evidence="9 10" key="1">
    <citation type="journal article" date="2013" name="Mar. Genomics">
        <title>Expression of sulfatases in Rhodopirellula baltica and the diversity of sulfatases in the genus Rhodopirellula.</title>
        <authorList>
            <person name="Wegner C.E."/>
            <person name="Richter-Heitmann T."/>
            <person name="Klindworth A."/>
            <person name="Klockow C."/>
            <person name="Richter M."/>
            <person name="Achstetter T."/>
            <person name="Glockner F.O."/>
            <person name="Harder J."/>
        </authorList>
    </citation>
    <scope>NUCLEOTIDE SEQUENCE [LARGE SCALE GENOMIC DNA]</scope>
    <source>
        <strain evidence="9 10">SWK14</strain>
    </source>
</reference>
<organism evidence="9 10">
    <name type="scientific">Rhodopirellula baltica SWK14</name>
    <dbReference type="NCBI Taxonomy" id="993516"/>
    <lineage>
        <taxon>Bacteria</taxon>
        <taxon>Pseudomonadati</taxon>
        <taxon>Planctomycetota</taxon>
        <taxon>Planctomycetia</taxon>
        <taxon>Pirellulales</taxon>
        <taxon>Pirellulaceae</taxon>
        <taxon>Rhodopirellula</taxon>
    </lineage>
</organism>
<protein>
    <submittedName>
        <fullName evidence="9">Protein containing RNA polymerase sigma-70 domain protein</fullName>
    </submittedName>
</protein>
<sequence>MLRSKTGARARARNRNHEQSSNRAIEQSSNRAIEHEHEHEHEHEGEGEGEGEHEGEAGGEGSQHFFKLFRQMTRRGASCWLMSNSIPFSKRVFQCVDHMVVHGGDAVAGLIDLTSTRMVRFATTITRNQHDAEDAVQTVLVKVAERPRLVRDADQPWNYLLRMVRNESLLITRRKSRWSLVDNLTDLLTVRRVDELEQEETVREVWRALRKLPTEQSEVIVLKIWEQMTFLEIADVLEITPGTSASRYRYGMQKMTQLLRGDVKSEVPTHG</sequence>
<evidence type="ECO:0000256" key="1">
    <source>
        <dbReference type="ARBA" id="ARBA00010641"/>
    </source>
</evidence>
<feature type="domain" description="RNA polymerase sigma factor 70 region 4 type 2" evidence="8">
    <location>
        <begin position="204"/>
        <end position="255"/>
    </location>
</feature>
<dbReference type="PANTHER" id="PTHR43133">
    <property type="entry name" value="RNA POLYMERASE ECF-TYPE SIGMA FACTO"/>
    <property type="match status" value="1"/>
</dbReference>
<dbReference type="NCBIfam" id="TIGR02937">
    <property type="entry name" value="sigma70-ECF"/>
    <property type="match status" value="1"/>
</dbReference>
<dbReference type="PATRIC" id="fig|993516.3.peg.4255"/>
<dbReference type="Pfam" id="PF04542">
    <property type="entry name" value="Sigma70_r2"/>
    <property type="match status" value="1"/>
</dbReference>
<feature type="domain" description="RNA polymerase sigma-70 region 2" evidence="7">
    <location>
        <begin position="116"/>
        <end position="176"/>
    </location>
</feature>
<name>L7CEI7_RHOBT</name>
<dbReference type="InterPro" id="IPR013324">
    <property type="entry name" value="RNA_pol_sigma_r3/r4-like"/>
</dbReference>
<dbReference type="PANTHER" id="PTHR43133:SF8">
    <property type="entry name" value="RNA POLYMERASE SIGMA FACTOR HI_1459-RELATED"/>
    <property type="match status" value="1"/>
</dbReference>
<dbReference type="Gene3D" id="1.10.1740.10">
    <property type="match status" value="1"/>
</dbReference>
<dbReference type="Gene3D" id="1.10.10.10">
    <property type="entry name" value="Winged helix-like DNA-binding domain superfamily/Winged helix DNA-binding domain"/>
    <property type="match status" value="1"/>
</dbReference>
<feature type="compositionally biased region" description="Basic and acidic residues" evidence="6">
    <location>
        <begin position="32"/>
        <end position="56"/>
    </location>
</feature>
<evidence type="ECO:0000259" key="8">
    <source>
        <dbReference type="Pfam" id="PF08281"/>
    </source>
</evidence>
<dbReference type="AlphaFoldDB" id="L7CEI7"/>
<dbReference type="Proteomes" id="UP000010959">
    <property type="component" value="Unassembled WGS sequence"/>
</dbReference>
<accession>L7CEI7</accession>
<keyword evidence="5" id="KW-0804">Transcription</keyword>
<dbReference type="EMBL" id="AMWG01000111">
    <property type="protein sequence ID" value="ELP32275.1"/>
    <property type="molecule type" value="Genomic_DNA"/>
</dbReference>
<dbReference type="InterPro" id="IPR013249">
    <property type="entry name" value="RNA_pol_sigma70_r4_t2"/>
</dbReference>
<comment type="caution">
    <text evidence="9">The sequence shown here is derived from an EMBL/GenBank/DDBJ whole genome shotgun (WGS) entry which is preliminary data.</text>
</comment>
<dbReference type="InterPro" id="IPR013325">
    <property type="entry name" value="RNA_pol_sigma_r2"/>
</dbReference>
<evidence type="ECO:0000256" key="6">
    <source>
        <dbReference type="SAM" id="MobiDB-lite"/>
    </source>
</evidence>
<feature type="region of interest" description="Disordered" evidence="6">
    <location>
        <begin position="1"/>
        <end position="60"/>
    </location>
</feature>
<feature type="compositionally biased region" description="Basic residues" evidence="6">
    <location>
        <begin position="1"/>
        <end position="14"/>
    </location>
</feature>
<evidence type="ECO:0000313" key="9">
    <source>
        <dbReference type="EMBL" id="ELP32275.1"/>
    </source>
</evidence>
<proteinExistence type="inferred from homology"/>
<feature type="compositionally biased region" description="Polar residues" evidence="6">
    <location>
        <begin position="21"/>
        <end position="31"/>
    </location>
</feature>
<dbReference type="GO" id="GO:0003677">
    <property type="term" value="F:DNA binding"/>
    <property type="evidence" value="ECO:0007669"/>
    <property type="project" value="UniProtKB-KW"/>
</dbReference>